<proteinExistence type="predicted"/>
<evidence type="ECO:0000313" key="2">
    <source>
        <dbReference type="EMBL" id="KAL3316015.1"/>
    </source>
</evidence>
<comment type="caution">
    <text evidence="2">The sequence shown here is derived from an EMBL/GenBank/DDBJ whole genome shotgun (WGS) entry which is preliminary data.</text>
</comment>
<reference evidence="2 3" key="1">
    <citation type="submission" date="2024-11" db="EMBL/GenBank/DDBJ databases">
        <title>Adaptive evolution of stress response genes in parasites aligns with host niche diversity.</title>
        <authorList>
            <person name="Hahn C."/>
            <person name="Resl P."/>
        </authorList>
    </citation>
    <scope>NUCLEOTIDE SEQUENCE [LARGE SCALE GENOMIC DNA]</scope>
    <source>
        <strain evidence="2">EGGRZ-B1_66</strain>
        <tissue evidence="2">Body</tissue>
    </source>
</reference>
<gene>
    <name evidence="2" type="ORF">Ciccas_005342</name>
</gene>
<name>A0ABD2Q8Y1_9PLAT</name>
<dbReference type="EMBL" id="JBJKFK010000621">
    <property type="protein sequence ID" value="KAL3316015.1"/>
    <property type="molecule type" value="Genomic_DNA"/>
</dbReference>
<feature type="region of interest" description="Disordered" evidence="1">
    <location>
        <begin position="113"/>
        <end position="141"/>
    </location>
</feature>
<evidence type="ECO:0000313" key="3">
    <source>
        <dbReference type="Proteomes" id="UP001626550"/>
    </source>
</evidence>
<feature type="region of interest" description="Disordered" evidence="1">
    <location>
        <begin position="43"/>
        <end position="67"/>
    </location>
</feature>
<dbReference type="Proteomes" id="UP001626550">
    <property type="component" value="Unassembled WGS sequence"/>
</dbReference>
<sequence>MNWCLNGKIKYVVFCVFKCSQAIFLLRGVSLLTQRYLNQSRLQPRLTKSSNSSPVKHRANSGPQLVMSRSANRSNRISCVYPNEQPYDHPAFTLPVDPTELLGNEWKRKSSEASSKKASSFQDVAAESGDLVTPTDGNSRRIQTANGGVSLLAREETIVCSPCPCTLLNYNDVLVVIS</sequence>
<protein>
    <submittedName>
        <fullName evidence="2">Uncharacterized protein</fullName>
    </submittedName>
</protein>
<keyword evidence="3" id="KW-1185">Reference proteome</keyword>
<accession>A0ABD2Q8Y1</accession>
<feature type="compositionally biased region" description="Polar residues" evidence="1">
    <location>
        <begin position="43"/>
        <end position="54"/>
    </location>
</feature>
<evidence type="ECO:0000256" key="1">
    <source>
        <dbReference type="SAM" id="MobiDB-lite"/>
    </source>
</evidence>
<organism evidence="2 3">
    <name type="scientific">Cichlidogyrus casuarinus</name>
    <dbReference type="NCBI Taxonomy" id="1844966"/>
    <lineage>
        <taxon>Eukaryota</taxon>
        <taxon>Metazoa</taxon>
        <taxon>Spiralia</taxon>
        <taxon>Lophotrochozoa</taxon>
        <taxon>Platyhelminthes</taxon>
        <taxon>Monogenea</taxon>
        <taxon>Monopisthocotylea</taxon>
        <taxon>Dactylogyridea</taxon>
        <taxon>Ancyrocephalidae</taxon>
        <taxon>Cichlidogyrus</taxon>
    </lineage>
</organism>
<dbReference type="AlphaFoldDB" id="A0ABD2Q8Y1"/>